<feature type="domain" description="DUF4234" evidence="4">
    <location>
        <begin position="280"/>
        <end position="336"/>
    </location>
</feature>
<reference evidence="6 7" key="1">
    <citation type="journal article" date="2021" name="Sci. Rep.">
        <title>The distribution of antibiotic resistance genes in chicken gut microbiota commensals.</title>
        <authorList>
            <person name="Juricova H."/>
            <person name="Matiasovicova J."/>
            <person name="Kubasova T."/>
            <person name="Cejkova D."/>
            <person name="Rychlik I."/>
        </authorList>
    </citation>
    <scope>NUCLEOTIDE SEQUENCE [LARGE SCALE GENOMIC DNA]</scope>
    <source>
        <strain evidence="6 7">An423</strain>
    </source>
</reference>
<feature type="region of interest" description="Disordered" evidence="1">
    <location>
        <begin position="40"/>
        <end position="83"/>
    </location>
</feature>
<dbReference type="Gene3D" id="3.30.1490.40">
    <property type="match status" value="1"/>
</dbReference>
<keyword evidence="2" id="KW-1133">Transmembrane helix</keyword>
<evidence type="ECO:0000259" key="5">
    <source>
        <dbReference type="Pfam" id="PF14237"/>
    </source>
</evidence>
<comment type="caution">
    <text evidence="6">The sequence shown here is derived from an EMBL/GenBank/DDBJ whole genome shotgun (WGS) entry which is preliminary data.</text>
</comment>
<dbReference type="Pfam" id="PF14018">
    <property type="entry name" value="DUF4234"/>
    <property type="match status" value="2"/>
</dbReference>
<keyword evidence="2" id="KW-0472">Membrane</keyword>
<feature type="transmembrane region" description="Helical" evidence="2">
    <location>
        <begin position="319"/>
        <end position="339"/>
    </location>
</feature>
<feature type="compositionally biased region" description="Basic and acidic residues" evidence="1">
    <location>
        <begin position="73"/>
        <end position="83"/>
    </location>
</feature>
<feature type="compositionally biased region" description="Acidic residues" evidence="1">
    <location>
        <begin position="46"/>
        <end position="72"/>
    </location>
</feature>
<evidence type="ECO:0000256" key="1">
    <source>
        <dbReference type="SAM" id="MobiDB-lite"/>
    </source>
</evidence>
<feature type="region of interest" description="Disordered" evidence="1">
    <location>
        <begin position="205"/>
        <end position="224"/>
    </location>
</feature>
<protein>
    <submittedName>
        <fullName evidence="6">DUF4339 domain-containing protein</fullName>
    </submittedName>
</protein>
<dbReference type="InterPro" id="IPR025328">
    <property type="entry name" value="DUF4234"/>
</dbReference>
<dbReference type="InterPro" id="IPR044978">
    <property type="entry name" value="GRV2/DNAJC13"/>
</dbReference>
<accession>A0ABS2FRW1</accession>
<feature type="domain" description="Zinc-ribbon" evidence="3">
    <location>
        <begin position="3"/>
        <end position="24"/>
    </location>
</feature>
<keyword evidence="7" id="KW-1185">Reference proteome</keyword>
<dbReference type="InterPro" id="IPR025640">
    <property type="entry name" value="GYF_2"/>
</dbReference>
<keyword evidence="2" id="KW-0812">Transmembrane</keyword>
<evidence type="ECO:0000313" key="6">
    <source>
        <dbReference type="EMBL" id="MBM6832139.1"/>
    </source>
</evidence>
<evidence type="ECO:0000259" key="3">
    <source>
        <dbReference type="Pfam" id="PF13240"/>
    </source>
</evidence>
<dbReference type="PANTHER" id="PTHR36983">
    <property type="entry name" value="DNAJ HOMOLOG SUBFAMILY C MEMBER 13"/>
    <property type="match status" value="1"/>
</dbReference>
<dbReference type="RefSeq" id="WP_204686502.1">
    <property type="nucleotide sequence ID" value="NZ_JACJLU010000013.1"/>
</dbReference>
<dbReference type="Proteomes" id="UP000775500">
    <property type="component" value="Unassembled WGS sequence"/>
</dbReference>
<sequence length="352" mass="39726">MQCKKCGVELPENAKFCPECGAPVIQENIVEDAQIEESEKAVTEEAVVEESEETVTEQPVEEEVVEEVVEEEPSPKEDFSEDKKEEPSKVWYYVKNDQAMGPYSVEEMTAFLKSKTINGDTLVWKQGMEDWVKLKSTEIPVPDMSSTEQWYYVDAKNAQNGPYTREQMETLIQARQIFGNTFVWKTGMADWKRLKETELASLATPESPKPQYQSFNDQSTANTTGKSNGQIFIMERSIGLSIVLTFVTCGIYSYYWLYCLARDINACCNVQNKPRVAEPGIVVLLTIVTCGLYGIYFYWKAGKALAQLEFDNGFSVPDNSIIQLIMPILGLGIISMAICQSSLNDIARYANR</sequence>
<name>A0ABS2FRW1_9FIRM</name>
<evidence type="ECO:0000256" key="2">
    <source>
        <dbReference type="SAM" id="Phobius"/>
    </source>
</evidence>
<dbReference type="EMBL" id="JACJLU010000013">
    <property type="protein sequence ID" value="MBM6832139.1"/>
    <property type="molecule type" value="Genomic_DNA"/>
</dbReference>
<evidence type="ECO:0000259" key="4">
    <source>
        <dbReference type="Pfam" id="PF14018"/>
    </source>
</evidence>
<organism evidence="6 7">
    <name type="scientific">Faecalicoccus acidiformans</name>
    <dbReference type="NCBI Taxonomy" id="915173"/>
    <lineage>
        <taxon>Bacteria</taxon>
        <taxon>Bacillati</taxon>
        <taxon>Bacillota</taxon>
        <taxon>Erysipelotrichia</taxon>
        <taxon>Erysipelotrichales</taxon>
        <taxon>Erysipelotrichaceae</taxon>
        <taxon>Faecalicoccus</taxon>
    </lineage>
</organism>
<dbReference type="InterPro" id="IPR035445">
    <property type="entry name" value="GYF-like_dom_sf"/>
</dbReference>
<dbReference type="Pfam" id="PF13240">
    <property type="entry name" value="Zn_Ribbon_1"/>
    <property type="match status" value="1"/>
</dbReference>
<dbReference type="PANTHER" id="PTHR36983:SF2">
    <property type="entry name" value="DNAJ HOMOLOG SUBFAMILY C MEMBER 13"/>
    <property type="match status" value="1"/>
</dbReference>
<feature type="compositionally biased region" description="Polar residues" evidence="1">
    <location>
        <begin position="210"/>
        <end position="224"/>
    </location>
</feature>
<gene>
    <name evidence="6" type="ORF">H5982_08570</name>
</gene>
<feature type="domain" description="DUF4234" evidence="4">
    <location>
        <begin position="236"/>
        <end position="270"/>
    </location>
</feature>
<feature type="domain" description="GYF" evidence="5">
    <location>
        <begin position="91"/>
        <end position="136"/>
    </location>
</feature>
<feature type="transmembrane region" description="Helical" evidence="2">
    <location>
        <begin position="238"/>
        <end position="258"/>
    </location>
</feature>
<dbReference type="SUPFAM" id="SSF55277">
    <property type="entry name" value="GYF domain"/>
    <property type="match status" value="2"/>
</dbReference>
<feature type="transmembrane region" description="Helical" evidence="2">
    <location>
        <begin position="279"/>
        <end position="299"/>
    </location>
</feature>
<feature type="domain" description="GYF" evidence="5">
    <location>
        <begin position="150"/>
        <end position="196"/>
    </location>
</feature>
<dbReference type="InterPro" id="IPR026870">
    <property type="entry name" value="Zinc_ribbon_dom"/>
</dbReference>
<dbReference type="Pfam" id="PF14237">
    <property type="entry name" value="GYF_2"/>
    <property type="match status" value="2"/>
</dbReference>
<evidence type="ECO:0000313" key="7">
    <source>
        <dbReference type="Proteomes" id="UP000775500"/>
    </source>
</evidence>
<proteinExistence type="predicted"/>